<dbReference type="EMBL" id="FQXM01000026">
    <property type="protein sequence ID" value="SHH96686.1"/>
    <property type="molecule type" value="Genomic_DNA"/>
</dbReference>
<evidence type="ECO:0000256" key="5">
    <source>
        <dbReference type="ARBA" id="ARBA00022741"/>
    </source>
</evidence>
<keyword evidence="7 9" id="KW-1133">Transmembrane helix</keyword>
<evidence type="ECO:0000256" key="2">
    <source>
        <dbReference type="ARBA" id="ARBA00022448"/>
    </source>
</evidence>
<dbReference type="Gene3D" id="3.40.50.300">
    <property type="entry name" value="P-loop containing nucleotide triphosphate hydrolases"/>
    <property type="match status" value="1"/>
</dbReference>
<dbReference type="PROSITE" id="PS50893">
    <property type="entry name" value="ABC_TRANSPORTER_2"/>
    <property type="match status" value="1"/>
</dbReference>
<evidence type="ECO:0000256" key="1">
    <source>
        <dbReference type="ARBA" id="ARBA00004651"/>
    </source>
</evidence>
<dbReference type="InterPro" id="IPR039421">
    <property type="entry name" value="Type_1_exporter"/>
</dbReference>
<evidence type="ECO:0000256" key="8">
    <source>
        <dbReference type="ARBA" id="ARBA00023136"/>
    </source>
</evidence>
<organism evidence="12 13">
    <name type="scientific">Clostridium grantii DSM 8605</name>
    <dbReference type="NCBI Taxonomy" id="1121316"/>
    <lineage>
        <taxon>Bacteria</taxon>
        <taxon>Bacillati</taxon>
        <taxon>Bacillota</taxon>
        <taxon>Clostridia</taxon>
        <taxon>Eubacteriales</taxon>
        <taxon>Clostridiaceae</taxon>
        <taxon>Clostridium</taxon>
    </lineage>
</organism>
<dbReference type="GO" id="GO:0016887">
    <property type="term" value="F:ATP hydrolysis activity"/>
    <property type="evidence" value="ECO:0007669"/>
    <property type="project" value="InterPro"/>
</dbReference>
<dbReference type="Proteomes" id="UP000184447">
    <property type="component" value="Unassembled WGS sequence"/>
</dbReference>
<feature type="domain" description="ABC transporter" evidence="10">
    <location>
        <begin position="345"/>
        <end position="578"/>
    </location>
</feature>
<dbReference type="SUPFAM" id="SSF52540">
    <property type="entry name" value="P-loop containing nucleoside triphosphate hydrolases"/>
    <property type="match status" value="1"/>
</dbReference>
<feature type="transmembrane region" description="Helical" evidence="9">
    <location>
        <begin position="282"/>
        <end position="299"/>
    </location>
</feature>
<keyword evidence="3" id="KW-1003">Cell membrane</keyword>
<feature type="transmembrane region" description="Helical" evidence="9">
    <location>
        <begin position="258"/>
        <end position="276"/>
    </location>
</feature>
<dbReference type="InterPro" id="IPR011527">
    <property type="entry name" value="ABC1_TM_dom"/>
</dbReference>
<keyword evidence="8 9" id="KW-0472">Membrane</keyword>
<dbReference type="PANTHER" id="PTHR43394">
    <property type="entry name" value="ATP-DEPENDENT PERMEASE MDL1, MITOCHONDRIAL"/>
    <property type="match status" value="1"/>
</dbReference>
<dbReference type="GO" id="GO:0005886">
    <property type="term" value="C:plasma membrane"/>
    <property type="evidence" value="ECO:0007669"/>
    <property type="project" value="UniProtKB-SubCell"/>
</dbReference>
<dbReference type="Gene3D" id="1.20.1560.10">
    <property type="entry name" value="ABC transporter type 1, transmembrane domain"/>
    <property type="match status" value="1"/>
</dbReference>
<keyword evidence="2" id="KW-0813">Transport</keyword>
<evidence type="ECO:0000256" key="9">
    <source>
        <dbReference type="SAM" id="Phobius"/>
    </source>
</evidence>
<dbReference type="GO" id="GO:0015421">
    <property type="term" value="F:ABC-type oligopeptide transporter activity"/>
    <property type="evidence" value="ECO:0007669"/>
    <property type="project" value="TreeGrafter"/>
</dbReference>
<dbReference type="InterPro" id="IPR003593">
    <property type="entry name" value="AAA+_ATPase"/>
</dbReference>
<feature type="domain" description="ABC transmembrane type-1" evidence="11">
    <location>
        <begin position="32"/>
        <end position="311"/>
    </location>
</feature>
<dbReference type="RefSeq" id="WP_200801496.1">
    <property type="nucleotide sequence ID" value="NZ_FQXM01000026.1"/>
</dbReference>
<feature type="transmembrane region" description="Helical" evidence="9">
    <location>
        <begin position="64"/>
        <end position="85"/>
    </location>
</feature>
<reference evidence="12 13" key="1">
    <citation type="submission" date="2016-11" db="EMBL/GenBank/DDBJ databases">
        <authorList>
            <person name="Jaros S."/>
            <person name="Januszkiewicz K."/>
            <person name="Wedrychowicz H."/>
        </authorList>
    </citation>
    <scope>NUCLEOTIDE SEQUENCE [LARGE SCALE GENOMIC DNA]</scope>
    <source>
        <strain evidence="12 13">DSM 8605</strain>
    </source>
</reference>
<comment type="subcellular location">
    <subcellularLocation>
        <location evidence="1">Cell membrane</location>
        <topology evidence="1">Multi-pass membrane protein</topology>
    </subcellularLocation>
</comment>
<dbReference type="Pfam" id="PF00664">
    <property type="entry name" value="ABC_membrane"/>
    <property type="match status" value="1"/>
</dbReference>
<evidence type="ECO:0000256" key="4">
    <source>
        <dbReference type="ARBA" id="ARBA00022692"/>
    </source>
</evidence>
<dbReference type="InterPro" id="IPR003439">
    <property type="entry name" value="ABC_transporter-like_ATP-bd"/>
</dbReference>
<keyword evidence="5" id="KW-0547">Nucleotide-binding</keyword>
<dbReference type="PROSITE" id="PS50929">
    <property type="entry name" value="ABC_TM1F"/>
    <property type="match status" value="1"/>
</dbReference>
<keyword evidence="4 9" id="KW-0812">Transmembrane</keyword>
<dbReference type="InterPro" id="IPR027417">
    <property type="entry name" value="P-loop_NTPase"/>
</dbReference>
<evidence type="ECO:0000256" key="7">
    <source>
        <dbReference type="ARBA" id="ARBA00022989"/>
    </source>
</evidence>
<dbReference type="SUPFAM" id="SSF90123">
    <property type="entry name" value="ABC transporter transmembrane region"/>
    <property type="match status" value="1"/>
</dbReference>
<dbReference type="FunFam" id="3.40.50.300:FF:000221">
    <property type="entry name" value="Multidrug ABC transporter ATP-binding protein"/>
    <property type="match status" value="1"/>
</dbReference>
<dbReference type="Pfam" id="PF00005">
    <property type="entry name" value="ABC_tran"/>
    <property type="match status" value="1"/>
</dbReference>
<evidence type="ECO:0000313" key="13">
    <source>
        <dbReference type="Proteomes" id="UP000184447"/>
    </source>
</evidence>
<name>A0A1M5XA82_9CLOT</name>
<feature type="transmembrane region" description="Helical" evidence="9">
    <location>
        <begin position="24"/>
        <end position="44"/>
    </location>
</feature>
<evidence type="ECO:0000313" key="12">
    <source>
        <dbReference type="EMBL" id="SHH96686.1"/>
    </source>
</evidence>
<keyword evidence="6 12" id="KW-0067">ATP-binding</keyword>
<dbReference type="SMART" id="SM00382">
    <property type="entry name" value="AAA"/>
    <property type="match status" value="1"/>
</dbReference>
<dbReference type="GO" id="GO:0005524">
    <property type="term" value="F:ATP binding"/>
    <property type="evidence" value="ECO:0007669"/>
    <property type="project" value="UniProtKB-KW"/>
</dbReference>
<evidence type="ECO:0000259" key="11">
    <source>
        <dbReference type="PROSITE" id="PS50929"/>
    </source>
</evidence>
<sequence length="591" mass="66585">MVFIILSIERGVSLKRLLKYVMKYKLRVIIPALTMLIAMIADMFNPYISKIIVDRVIEKKEYSLLSLLLLAILGITVLRAVFGYIKEYVADDLASKVSEDLKKDLYNHVQSLPYSYFDDMNTGELMARIGEDIDNIWKTVSFGFRLLLENAAYFIIATSILFYLNWKLALVTTLVVLPIAFIALKLEKEIGLTYGKISDQTATINTAAQENISGVRLVKAFAREKYEISKLLKLNNVNYDLNIEQASIVAKYFPLIEFLTNISIVAILCLGGYLVVKEDMSLGTLVAFIMYSGMLVWPMRMLGWLTNMLAQNKASAKKIFAIMDIVPAIKDNEDSIQLNEIKGEIKFNNVDFSYGEENILKNINLEVKAGETIALMGTTGSGKTSLINLIGRYYDVSKGDISVDGHNIKNIKLNSIRSKMAVVSQDTFLFSDTVEENIKMGKYDGTLEDIKKACECACALNFIEELPDGFQTVVGERGIGLSGGQKQRISIARALIRQASILILDDATSALDMETEYNLLRNLNTREEKPTTFIIAHRISAVKNADKILFLEDGEIVEKGTHEELLQLKGLYYEVYLEQFKDFNEDDREVI</sequence>
<dbReference type="InterPro" id="IPR036640">
    <property type="entry name" value="ABC1_TM_sf"/>
</dbReference>
<dbReference type="AlphaFoldDB" id="A0A1M5XA82"/>
<evidence type="ECO:0000256" key="3">
    <source>
        <dbReference type="ARBA" id="ARBA00022475"/>
    </source>
</evidence>
<evidence type="ECO:0000259" key="10">
    <source>
        <dbReference type="PROSITE" id="PS50893"/>
    </source>
</evidence>
<evidence type="ECO:0000256" key="6">
    <source>
        <dbReference type="ARBA" id="ARBA00022840"/>
    </source>
</evidence>
<dbReference type="InterPro" id="IPR017871">
    <property type="entry name" value="ABC_transporter-like_CS"/>
</dbReference>
<dbReference type="PANTHER" id="PTHR43394:SF1">
    <property type="entry name" value="ATP-BINDING CASSETTE SUB-FAMILY B MEMBER 10, MITOCHONDRIAL"/>
    <property type="match status" value="1"/>
</dbReference>
<accession>A0A1M5XA82</accession>
<keyword evidence="13" id="KW-1185">Reference proteome</keyword>
<dbReference type="CDD" id="cd18542">
    <property type="entry name" value="ABC_6TM_YknU_like"/>
    <property type="match status" value="1"/>
</dbReference>
<protein>
    <submittedName>
        <fullName evidence="12">ATP-binding cassette, subfamily B</fullName>
    </submittedName>
</protein>
<gene>
    <name evidence="12" type="ORF">SAMN02745207_03485</name>
</gene>
<feature type="transmembrane region" description="Helical" evidence="9">
    <location>
        <begin position="168"/>
        <end position="186"/>
    </location>
</feature>
<dbReference type="STRING" id="1121316.SAMN02745207_03485"/>
<dbReference type="PROSITE" id="PS00211">
    <property type="entry name" value="ABC_TRANSPORTER_1"/>
    <property type="match status" value="1"/>
</dbReference>
<proteinExistence type="predicted"/>